<accession>A0AC34QG51</accession>
<protein>
    <submittedName>
        <fullName evidence="2">Uncharacterized protein</fullName>
    </submittedName>
</protein>
<name>A0AC34QG51_9BILA</name>
<proteinExistence type="predicted"/>
<sequence>MKAELILANLPSHLSSTLLPQNNGTDRRRVLAPRTSEEEALFIARKYLENKTILEAKLANAVNGGRFLRQNMLDVVANELSVKFNVANRNRKYVEQKLRDMKKEARKYLNMAKGIKIENVDCSDTTSKHDGSEPEDDEAAKSPRANIESVASTSSNSSVDLGNQNPILGIDTILGAYFGQPMLAAMASFNAAPQRTVNSTSDDNLSEKHEAFDTKPETKNGKIARQPVYRRLRRTRVLLPGKRQLKIEESTKQAAESFRKLCDSLVETVPKAAKSFEDACRLQSEYFRLQINLATFATQMQQINSFHQLK</sequence>
<dbReference type="WBParaSite" id="JU765_v2.g160.t1">
    <property type="protein sequence ID" value="JU765_v2.g160.t1"/>
    <property type="gene ID" value="JU765_v2.g160"/>
</dbReference>
<evidence type="ECO:0000313" key="1">
    <source>
        <dbReference type="Proteomes" id="UP000887576"/>
    </source>
</evidence>
<reference evidence="2" key="1">
    <citation type="submission" date="2022-11" db="UniProtKB">
        <authorList>
            <consortium name="WormBaseParasite"/>
        </authorList>
    </citation>
    <scope>IDENTIFICATION</scope>
</reference>
<organism evidence="1 2">
    <name type="scientific">Panagrolaimus sp. JU765</name>
    <dbReference type="NCBI Taxonomy" id="591449"/>
    <lineage>
        <taxon>Eukaryota</taxon>
        <taxon>Metazoa</taxon>
        <taxon>Ecdysozoa</taxon>
        <taxon>Nematoda</taxon>
        <taxon>Chromadorea</taxon>
        <taxon>Rhabditida</taxon>
        <taxon>Tylenchina</taxon>
        <taxon>Panagrolaimomorpha</taxon>
        <taxon>Panagrolaimoidea</taxon>
        <taxon>Panagrolaimidae</taxon>
        <taxon>Panagrolaimus</taxon>
    </lineage>
</organism>
<dbReference type="Proteomes" id="UP000887576">
    <property type="component" value="Unplaced"/>
</dbReference>
<evidence type="ECO:0000313" key="2">
    <source>
        <dbReference type="WBParaSite" id="JU765_v2.g160.t1"/>
    </source>
</evidence>